<reference evidence="1" key="1">
    <citation type="journal article" date="2015" name="Nature">
        <title>Complex archaea that bridge the gap between prokaryotes and eukaryotes.</title>
        <authorList>
            <person name="Spang A."/>
            <person name="Saw J.H."/>
            <person name="Jorgensen S.L."/>
            <person name="Zaremba-Niedzwiedzka K."/>
            <person name="Martijn J."/>
            <person name="Lind A.E."/>
            <person name="van Eijk R."/>
            <person name="Schleper C."/>
            <person name="Guy L."/>
            <person name="Ettema T.J."/>
        </authorList>
    </citation>
    <scope>NUCLEOTIDE SEQUENCE</scope>
</reference>
<name>A0A0F9FKW4_9ZZZZ</name>
<organism evidence="1">
    <name type="scientific">marine sediment metagenome</name>
    <dbReference type="NCBI Taxonomy" id="412755"/>
    <lineage>
        <taxon>unclassified sequences</taxon>
        <taxon>metagenomes</taxon>
        <taxon>ecological metagenomes</taxon>
    </lineage>
</organism>
<dbReference type="AlphaFoldDB" id="A0A0F9FKW4"/>
<gene>
    <name evidence="1" type="ORF">LCGC14_2230830</name>
</gene>
<proteinExistence type="predicted"/>
<comment type="caution">
    <text evidence="1">The sequence shown here is derived from an EMBL/GenBank/DDBJ whole genome shotgun (WGS) entry which is preliminary data.</text>
</comment>
<evidence type="ECO:0000313" key="1">
    <source>
        <dbReference type="EMBL" id="KKL57895.1"/>
    </source>
</evidence>
<sequence>MKRSLTKIKELTRMILVGQTEAGSVEVHPARDSQLKATNCRWDGSNTSSIPFYDSQRQFRASKCLKKPDKKSPAEGGYIICRRQEKSLNKKVDLSNSR</sequence>
<accession>A0A0F9FKW4</accession>
<dbReference type="EMBL" id="LAZR01030004">
    <property type="protein sequence ID" value="KKL57895.1"/>
    <property type="molecule type" value="Genomic_DNA"/>
</dbReference>
<protein>
    <submittedName>
        <fullName evidence="1">Uncharacterized protein</fullName>
    </submittedName>
</protein>